<dbReference type="InterPro" id="IPR036179">
    <property type="entry name" value="Ig-like_dom_sf"/>
</dbReference>
<evidence type="ECO:0000256" key="11">
    <source>
        <dbReference type="ARBA" id="ARBA00023137"/>
    </source>
</evidence>
<dbReference type="InterPro" id="IPR013098">
    <property type="entry name" value="Ig_I-set"/>
</dbReference>
<dbReference type="InterPro" id="IPR000818">
    <property type="entry name" value="TEA/ATTS_dom"/>
</dbReference>
<dbReference type="PANTHER" id="PTHR24416:SF611">
    <property type="entry name" value="TYROSINE-PROTEIN KINASE TRANSMEMBRANE RECEPTOR ROR"/>
    <property type="match status" value="1"/>
</dbReference>
<protein>
    <recommendedName>
        <fullName evidence="29">Receptor protein-tyrosine kinase</fullName>
    </recommendedName>
</protein>
<dbReference type="InterPro" id="IPR038096">
    <property type="entry name" value="TEA/ATTS_sf"/>
</dbReference>
<keyword evidence="13" id="KW-0675">Receptor</keyword>
<feature type="domain" description="TEA" evidence="26">
    <location>
        <begin position="22"/>
        <end position="98"/>
    </location>
</feature>
<feature type="transmembrane region" description="Helical" evidence="22">
    <location>
        <begin position="525"/>
        <end position="547"/>
    </location>
</feature>
<feature type="region of interest" description="Disordered" evidence="21">
    <location>
        <begin position="1"/>
        <end position="21"/>
    </location>
</feature>
<dbReference type="PROSITE" id="PS00107">
    <property type="entry name" value="PROTEIN_KINASE_ATP"/>
    <property type="match status" value="1"/>
</dbReference>
<name>A0A813XQG6_9BILA</name>
<evidence type="ECO:0000256" key="21">
    <source>
        <dbReference type="SAM" id="MobiDB-lite"/>
    </source>
</evidence>
<dbReference type="PROSITE" id="PS50038">
    <property type="entry name" value="FZ"/>
    <property type="match status" value="1"/>
</dbReference>
<dbReference type="InterPro" id="IPR007110">
    <property type="entry name" value="Ig-like_dom"/>
</dbReference>
<dbReference type="Gene3D" id="6.10.20.40">
    <property type="entry name" value="TEA/ATTS domain"/>
    <property type="match status" value="1"/>
</dbReference>
<dbReference type="SMART" id="SM00409">
    <property type="entry name" value="IG"/>
    <property type="match status" value="1"/>
</dbReference>
<evidence type="ECO:0000259" key="24">
    <source>
        <dbReference type="PROSITE" id="PS50038"/>
    </source>
</evidence>
<keyword evidence="11" id="KW-0829">Tyrosine-protein kinase</keyword>
<evidence type="ECO:0000256" key="16">
    <source>
        <dbReference type="ARBA" id="ARBA00034103"/>
    </source>
</evidence>
<dbReference type="Gene3D" id="2.60.40.10">
    <property type="entry name" value="Immunoglobulins"/>
    <property type="match status" value="1"/>
</dbReference>
<dbReference type="FunFam" id="1.10.510.10:FF:001512">
    <property type="entry name" value="Receptor tyrosine-protein kinase erbB-2"/>
    <property type="match status" value="1"/>
</dbReference>
<dbReference type="GO" id="GO:0050793">
    <property type="term" value="P:regulation of developmental process"/>
    <property type="evidence" value="ECO:0007669"/>
    <property type="project" value="UniProtKB-ARBA"/>
</dbReference>
<dbReference type="InterPro" id="IPR011009">
    <property type="entry name" value="Kinase-like_dom_sf"/>
</dbReference>
<evidence type="ECO:0000256" key="20">
    <source>
        <dbReference type="PROSITE-ProRule" id="PRU10141"/>
    </source>
</evidence>
<evidence type="ECO:0000259" key="25">
    <source>
        <dbReference type="PROSITE" id="PS50835"/>
    </source>
</evidence>
<evidence type="ECO:0000256" key="9">
    <source>
        <dbReference type="ARBA" id="ARBA00023018"/>
    </source>
</evidence>
<dbReference type="SMART" id="SM00426">
    <property type="entry name" value="TEA"/>
    <property type="match status" value="1"/>
</dbReference>
<feature type="domain" description="Protein kinase" evidence="23">
    <location>
        <begin position="641"/>
        <end position="896"/>
    </location>
</feature>
<keyword evidence="6" id="KW-0418">Kinase</keyword>
<comment type="catalytic activity">
    <reaction evidence="17">
        <text>L-tyrosyl-[protein] + ATP = O-phospho-L-tyrosyl-[protein] + ADP + H(+)</text>
        <dbReference type="Rhea" id="RHEA:10596"/>
        <dbReference type="Rhea" id="RHEA-COMP:10136"/>
        <dbReference type="Rhea" id="RHEA-COMP:20101"/>
        <dbReference type="ChEBI" id="CHEBI:15378"/>
        <dbReference type="ChEBI" id="CHEBI:30616"/>
        <dbReference type="ChEBI" id="CHEBI:46858"/>
        <dbReference type="ChEBI" id="CHEBI:61978"/>
        <dbReference type="ChEBI" id="CHEBI:456216"/>
        <dbReference type="EC" id="2.7.10.1"/>
    </reaction>
</comment>
<dbReference type="SUPFAM" id="SSF63501">
    <property type="entry name" value="Frizzled cysteine-rich domain"/>
    <property type="match status" value="1"/>
</dbReference>
<evidence type="ECO:0000256" key="10">
    <source>
        <dbReference type="ARBA" id="ARBA00023136"/>
    </source>
</evidence>
<dbReference type="InterPro" id="IPR017441">
    <property type="entry name" value="Protein_kinase_ATP_BS"/>
</dbReference>
<evidence type="ECO:0000256" key="18">
    <source>
        <dbReference type="PROSITE-ProRule" id="PRU00090"/>
    </source>
</evidence>
<evidence type="ECO:0000256" key="5">
    <source>
        <dbReference type="ARBA" id="ARBA00022741"/>
    </source>
</evidence>
<dbReference type="Pfam" id="PF01285">
    <property type="entry name" value="TEA"/>
    <property type="match status" value="1"/>
</dbReference>
<evidence type="ECO:0000256" key="17">
    <source>
        <dbReference type="ARBA" id="ARBA00051243"/>
    </source>
</evidence>
<organism evidence="27 28">
    <name type="scientific">Rotaria sordida</name>
    <dbReference type="NCBI Taxonomy" id="392033"/>
    <lineage>
        <taxon>Eukaryota</taxon>
        <taxon>Metazoa</taxon>
        <taxon>Spiralia</taxon>
        <taxon>Gnathifera</taxon>
        <taxon>Rotifera</taxon>
        <taxon>Eurotatoria</taxon>
        <taxon>Bdelloidea</taxon>
        <taxon>Philodinida</taxon>
        <taxon>Philodinidae</taxon>
        <taxon>Rotaria</taxon>
    </lineage>
</organism>
<dbReference type="InterPro" id="IPR013783">
    <property type="entry name" value="Ig-like_fold"/>
</dbReference>
<dbReference type="GO" id="GO:0004714">
    <property type="term" value="F:transmembrane receptor protein tyrosine kinase activity"/>
    <property type="evidence" value="ECO:0007669"/>
    <property type="project" value="UniProtKB-EC"/>
</dbReference>
<evidence type="ECO:0008006" key="29">
    <source>
        <dbReference type="Google" id="ProtNLM"/>
    </source>
</evidence>
<dbReference type="InterPro" id="IPR003599">
    <property type="entry name" value="Ig_sub"/>
</dbReference>
<evidence type="ECO:0000256" key="3">
    <source>
        <dbReference type="ARBA" id="ARBA00022679"/>
    </source>
</evidence>
<evidence type="ECO:0000256" key="15">
    <source>
        <dbReference type="ARBA" id="ARBA00023319"/>
    </source>
</evidence>
<evidence type="ECO:0000256" key="1">
    <source>
        <dbReference type="ARBA" id="ARBA00004167"/>
    </source>
</evidence>
<feature type="compositionally biased region" description="Polar residues" evidence="21">
    <location>
        <begin position="8"/>
        <end position="20"/>
    </location>
</feature>
<gene>
    <name evidence="27" type="ORF">SEV965_LOCUS4402</name>
</gene>
<dbReference type="Pfam" id="PF07714">
    <property type="entry name" value="PK_Tyr_Ser-Thr"/>
    <property type="match status" value="1"/>
</dbReference>
<keyword evidence="10 22" id="KW-0472">Membrane</keyword>
<dbReference type="PANTHER" id="PTHR24416">
    <property type="entry name" value="TYROSINE-PROTEIN KINASE RECEPTOR"/>
    <property type="match status" value="1"/>
</dbReference>
<evidence type="ECO:0000256" key="12">
    <source>
        <dbReference type="ARBA" id="ARBA00023157"/>
    </source>
</evidence>
<evidence type="ECO:0000256" key="4">
    <source>
        <dbReference type="ARBA" id="ARBA00022692"/>
    </source>
</evidence>
<feature type="domain" description="FZ" evidence="24">
    <location>
        <begin position="372"/>
        <end position="496"/>
    </location>
</feature>
<dbReference type="EMBL" id="CAJNOU010000124">
    <property type="protein sequence ID" value="CAF0876684.1"/>
    <property type="molecule type" value="Genomic_DNA"/>
</dbReference>
<dbReference type="PROSITE" id="PS00109">
    <property type="entry name" value="PROTEIN_KINASE_TYR"/>
    <property type="match status" value="1"/>
</dbReference>
<dbReference type="AlphaFoldDB" id="A0A813XQG6"/>
<keyword evidence="15" id="KW-0393">Immunoglobulin domain</keyword>
<dbReference type="PROSITE" id="PS50011">
    <property type="entry name" value="PROTEIN_KINASE_DOM"/>
    <property type="match status" value="1"/>
</dbReference>
<keyword evidence="14" id="KW-0325">Glycoprotein</keyword>
<evidence type="ECO:0000256" key="6">
    <source>
        <dbReference type="ARBA" id="ARBA00022777"/>
    </source>
</evidence>
<evidence type="ECO:0000256" key="13">
    <source>
        <dbReference type="ARBA" id="ARBA00023170"/>
    </source>
</evidence>
<dbReference type="GO" id="GO:0030182">
    <property type="term" value="P:neuron differentiation"/>
    <property type="evidence" value="ECO:0007669"/>
    <property type="project" value="UniProtKB-ARBA"/>
</dbReference>
<keyword evidence="8 22" id="KW-1133">Transmembrane helix</keyword>
<dbReference type="GO" id="GO:0005886">
    <property type="term" value="C:plasma membrane"/>
    <property type="evidence" value="ECO:0007669"/>
    <property type="project" value="TreeGrafter"/>
</dbReference>
<dbReference type="InterPro" id="IPR003598">
    <property type="entry name" value="Ig_sub2"/>
</dbReference>
<dbReference type="SUPFAM" id="SSF56112">
    <property type="entry name" value="Protein kinase-like (PK-like)"/>
    <property type="match status" value="1"/>
</dbReference>
<feature type="region of interest" description="Disordered" evidence="21">
    <location>
        <begin position="129"/>
        <end position="153"/>
    </location>
</feature>
<reference evidence="27" key="1">
    <citation type="submission" date="2021-02" db="EMBL/GenBank/DDBJ databases">
        <authorList>
            <person name="Nowell W R."/>
        </authorList>
    </citation>
    <scope>NUCLEOTIDE SEQUENCE</scope>
</reference>
<keyword evidence="7 20" id="KW-0067">ATP-binding</keyword>
<dbReference type="Pfam" id="PF01392">
    <property type="entry name" value="Fz"/>
    <property type="match status" value="1"/>
</dbReference>
<dbReference type="GO" id="GO:0017147">
    <property type="term" value="F:Wnt-protein binding"/>
    <property type="evidence" value="ECO:0007669"/>
    <property type="project" value="TreeGrafter"/>
</dbReference>
<evidence type="ECO:0000259" key="23">
    <source>
        <dbReference type="PROSITE" id="PS50011"/>
    </source>
</evidence>
<evidence type="ECO:0000256" key="19">
    <source>
        <dbReference type="PROSITE-ProRule" id="PRU00505"/>
    </source>
</evidence>
<dbReference type="GO" id="GO:0045202">
    <property type="term" value="C:synapse"/>
    <property type="evidence" value="ECO:0007669"/>
    <property type="project" value="UniProtKB-SubCell"/>
</dbReference>
<feature type="domain" description="Ig-like" evidence="25">
    <location>
        <begin position="239"/>
        <end position="339"/>
    </location>
</feature>
<comment type="subcellular location">
    <subcellularLocation>
        <location evidence="2">Endomembrane system</location>
    </subcellularLocation>
    <subcellularLocation>
        <location evidence="1">Membrane</location>
        <topology evidence="1">Single-pass membrane protein</topology>
    </subcellularLocation>
    <subcellularLocation>
        <location evidence="16">Synapse</location>
    </subcellularLocation>
</comment>
<sequence>MDKVKIDNNVSIPSSSTNSGAVDEAEGIWSADIEQSFLEALAIYPPCGRRKIILTEEGKMYGRNELVARYIKIRTGKTRTRKQVSSHLQVLAKRRSKELQSLRNDKAAQQVILERLKQYTSAEIVSMNNEQINSDNDSLSDDNDEHKKKKTTSPIKNLLQPIPIDEHLIKPIQPSTMNIDQFQTKDELFSCSQVSDIKKHTTKRIISTNKSNSTLPNIMNNSMSHFIPIQITHIFVNQPTSSTILNTLSTNMQWIKTLKNITEDRGQTVLLECQVKSLYPVSFNWYRYNNPIDKNSFNIEENFFQSSIRLKNLKESQTGFYTCEVSNGLQTLTSTGFVRVKNSDFDSIDLNDDLSPFIEFQPEIVINNDELIEKLKCELYKGNICRLIIGSNNIAVGTLNQKEIERNLIENIQFLSNECRQLLLPMICFFVYPICDKNQITVRSICRKSCYYFQNNNCMREIFKQPEPYSNFRVSYTIPTCENLPPSSEDVSCIKVDQYRNVSSFTSISSISGDSSSSSNYLQILFLKIIITVALICILILFFYCCYRNRKKKNHLSSSSIVSTPRIKPSCLVNPTPSSPIIIKQNHYHHQHIKSSSSPITNIKLPSLHHRQTLLQPESNYQETYLPLSGNTIYEIPMTNIRFLQEIGQGEFGRIYIGELIESNNKCIIKTLENEHNKQDYLREIEIFRHIHHINLSCLIGICISSQYSYPLIIYEYLNHGNLHEYLILQSSKNINLKDFLFISIQIVSGMIYLSEKKFLHNDLSAKNILLCEHLNIKITNIGRYQRKYHLDYYNIANHSLPVRWMSIESLLSGIYSEMSDVWSFGVLLWEMFSYGTQPYYGYTNPEVIEMIRDRILLVCPLNCSKKIYVLMCSCWEEISEQRPTFIELMQRLKQLQEKTTLLSIDDELESSNQLESFREKL</sequence>
<keyword evidence="5 20" id="KW-0547">Nucleotide-binding</keyword>
<feature type="DNA-binding region" description="TEA" evidence="19">
    <location>
        <begin position="22"/>
        <end position="98"/>
    </location>
</feature>
<dbReference type="GO" id="GO:0005524">
    <property type="term" value="F:ATP binding"/>
    <property type="evidence" value="ECO:0007669"/>
    <property type="project" value="UniProtKB-UniRule"/>
</dbReference>
<dbReference type="Gene3D" id="1.10.510.10">
    <property type="entry name" value="Transferase(Phosphotransferase) domain 1"/>
    <property type="match status" value="1"/>
</dbReference>
<dbReference type="SUPFAM" id="SSF48726">
    <property type="entry name" value="Immunoglobulin"/>
    <property type="match status" value="1"/>
</dbReference>
<evidence type="ECO:0000256" key="2">
    <source>
        <dbReference type="ARBA" id="ARBA00004308"/>
    </source>
</evidence>
<evidence type="ECO:0000313" key="27">
    <source>
        <dbReference type="EMBL" id="CAF0876684.1"/>
    </source>
</evidence>
<dbReference type="GO" id="GO:0003700">
    <property type="term" value="F:DNA-binding transcription factor activity"/>
    <property type="evidence" value="ECO:0007669"/>
    <property type="project" value="InterPro"/>
</dbReference>
<dbReference type="Gene3D" id="1.10.2000.10">
    <property type="entry name" value="Frizzled cysteine-rich domain"/>
    <property type="match status" value="1"/>
</dbReference>
<evidence type="ECO:0000259" key="26">
    <source>
        <dbReference type="PROSITE" id="PS51088"/>
    </source>
</evidence>
<comment type="caution">
    <text evidence="27">The sequence shown here is derived from an EMBL/GenBank/DDBJ whole genome shotgun (WGS) entry which is preliminary data.</text>
</comment>
<dbReference type="GO" id="GO:0007169">
    <property type="term" value="P:cell surface receptor protein tyrosine kinase signaling pathway"/>
    <property type="evidence" value="ECO:0007669"/>
    <property type="project" value="TreeGrafter"/>
</dbReference>
<dbReference type="SMART" id="SM00408">
    <property type="entry name" value="IGc2"/>
    <property type="match status" value="1"/>
</dbReference>
<dbReference type="PRINTS" id="PR00109">
    <property type="entry name" value="TYRKINASE"/>
</dbReference>
<evidence type="ECO:0000256" key="14">
    <source>
        <dbReference type="ARBA" id="ARBA00023180"/>
    </source>
</evidence>
<dbReference type="InterPro" id="IPR000719">
    <property type="entry name" value="Prot_kinase_dom"/>
</dbReference>
<proteinExistence type="predicted"/>
<keyword evidence="12" id="KW-1015">Disulfide bond</keyword>
<dbReference type="GO" id="GO:0043235">
    <property type="term" value="C:receptor complex"/>
    <property type="evidence" value="ECO:0007669"/>
    <property type="project" value="TreeGrafter"/>
</dbReference>
<dbReference type="Pfam" id="PF07679">
    <property type="entry name" value="I-set"/>
    <property type="match status" value="1"/>
</dbReference>
<evidence type="ECO:0000256" key="22">
    <source>
        <dbReference type="SAM" id="Phobius"/>
    </source>
</evidence>
<evidence type="ECO:0000256" key="7">
    <source>
        <dbReference type="ARBA" id="ARBA00022840"/>
    </source>
</evidence>
<evidence type="ECO:0000313" key="28">
    <source>
        <dbReference type="Proteomes" id="UP000663889"/>
    </source>
</evidence>
<accession>A0A813XQG6</accession>
<dbReference type="InterPro" id="IPR008266">
    <property type="entry name" value="Tyr_kinase_AS"/>
</dbReference>
<keyword evidence="9" id="KW-0770">Synapse</keyword>
<dbReference type="InterPro" id="IPR001245">
    <property type="entry name" value="Ser-Thr/Tyr_kinase_cat_dom"/>
</dbReference>
<dbReference type="Proteomes" id="UP000663889">
    <property type="component" value="Unassembled WGS sequence"/>
</dbReference>
<feature type="binding site" evidence="20">
    <location>
        <position position="670"/>
    </location>
    <ligand>
        <name>ATP</name>
        <dbReference type="ChEBI" id="CHEBI:30616"/>
    </ligand>
</feature>
<dbReference type="GO" id="GO:0012505">
    <property type="term" value="C:endomembrane system"/>
    <property type="evidence" value="ECO:0007669"/>
    <property type="project" value="UniProtKB-SubCell"/>
</dbReference>
<dbReference type="InterPro" id="IPR050122">
    <property type="entry name" value="RTK"/>
</dbReference>
<dbReference type="PROSITE" id="PS51088">
    <property type="entry name" value="TEA_2"/>
    <property type="match status" value="1"/>
</dbReference>
<dbReference type="InterPro" id="IPR036790">
    <property type="entry name" value="Frizzled_dom_sf"/>
</dbReference>
<keyword evidence="4 22" id="KW-0812">Transmembrane</keyword>
<dbReference type="PROSITE" id="PS50835">
    <property type="entry name" value="IG_LIKE"/>
    <property type="match status" value="1"/>
</dbReference>
<keyword evidence="3" id="KW-0808">Transferase</keyword>
<dbReference type="InterPro" id="IPR020067">
    <property type="entry name" value="Frizzled_dom"/>
</dbReference>
<dbReference type="PRINTS" id="PR00065">
    <property type="entry name" value="TEADOMAIN"/>
</dbReference>
<dbReference type="GO" id="GO:0048468">
    <property type="term" value="P:cell development"/>
    <property type="evidence" value="ECO:0007669"/>
    <property type="project" value="UniProtKB-ARBA"/>
</dbReference>
<evidence type="ECO:0000256" key="8">
    <source>
        <dbReference type="ARBA" id="ARBA00022989"/>
    </source>
</evidence>
<comment type="caution">
    <text evidence="18">Lacks conserved residue(s) required for the propagation of feature annotation.</text>
</comment>